<feature type="transmembrane region" description="Helical" evidence="6">
    <location>
        <begin position="42"/>
        <end position="68"/>
    </location>
</feature>
<reference evidence="8 9" key="1">
    <citation type="submission" date="2020-08" db="EMBL/GenBank/DDBJ databases">
        <authorList>
            <person name="Hejnol A."/>
        </authorList>
    </citation>
    <scope>NUCLEOTIDE SEQUENCE [LARGE SCALE GENOMIC DNA]</scope>
</reference>
<gene>
    <name evidence="8" type="ORF">DGYR_LOCUS8254</name>
</gene>
<protein>
    <recommendedName>
        <fullName evidence="6">Reticulon-like protein</fullName>
    </recommendedName>
</protein>
<comment type="caution">
    <text evidence="8">The sequence shown here is derived from an EMBL/GenBank/DDBJ whole genome shotgun (WGS) entry which is preliminary data.</text>
</comment>
<dbReference type="InterPro" id="IPR003388">
    <property type="entry name" value="Reticulon"/>
</dbReference>
<evidence type="ECO:0000313" key="8">
    <source>
        <dbReference type="EMBL" id="CAD5120121.1"/>
    </source>
</evidence>
<dbReference type="OrthoDB" id="567788at2759"/>
<proteinExistence type="predicted"/>
<name>A0A7I8VUV3_9ANNE</name>
<dbReference type="PROSITE" id="PS50845">
    <property type="entry name" value="RETICULON"/>
    <property type="match status" value="1"/>
</dbReference>
<keyword evidence="9" id="KW-1185">Reference proteome</keyword>
<dbReference type="PANTHER" id="PTHR45799:SF2">
    <property type="entry name" value="RETICULON-LIKE PROTEIN"/>
    <property type="match status" value="1"/>
</dbReference>
<keyword evidence="2 6" id="KW-0812">Transmembrane</keyword>
<evidence type="ECO:0000256" key="6">
    <source>
        <dbReference type="RuleBase" id="RU363132"/>
    </source>
</evidence>
<dbReference type="AlphaFoldDB" id="A0A7I8VUV3"/>
<keyword evidence="5 6" id="KW-0472">Membrane</keyword>
<evidence type="ECO:0000256" key="1">
    <source>
        <dbReference type="ARBA" id="ARBA00004477"/>
    </source>
</evidence>
<evidence type="ECO:0000256" key="3">
    <source>
        <dbReference type="ARBA" id="ARBA00022824"/>
    </source>
</evidence>
<keyword evidence="3 6" id="KW-0256">Endoplasmic reticulum</keyword>
<evidence type="ECO:0000256" key="4">
    <source>
        <dbReference type="ARBA" id="ARBA00022989"/>
    </source>
</evidence>
<evidence type="ECO:0000256" key="5">
    <source>
        <dbReference type="ARBA" id="ARBA00023136"/>
    </source>
</evidence>
<dbReference type="Pfam" id="PF02453">
    <property type="entry name" value="Reticulon"/>
    <property type="match status" value="1"/>
</dbReference>
<keyword evidence="4 6" id="KW-1133">Transmembrane helix</keyword>
<dbReference type="InterPro" id="IPR046964">
    <property type="entry name" value="RTN1-4"/>
</dbReference>
<dbReference type="Proteomes" id="UP000549394">
    <property type="component" value="Unassembled WGS sequence"/>
</dbReference>
<dbReference type="EMBL" id="CAJFCJ010000012">
    <property type="protein sequence ID" value="CAD5120121.1"/>
    <property type="molecule type" value="Genomic_DNA"/>
</dbReference>
<comment type="subcellular location">
    <subcellularLocation>
        <location evidence="1 6">Endoplasmic reticulum membrane</location>
        <topology evidence="1 6">Multi-pass membrane protein</topology>
    </subcellularLocation>
</comment>
<dbReference type="GO" id="GO:0005789">
    <property type="term" value="C:endoplasmic reticulum membrane"/>
    <property type="evidence" value="ECO:0007669"/>
    <property type="project" value="UniProtKB-SubCell"/>
</dbReference>
<sequence length="217" mass="24509">MADEQEFFEKEVRQDVLCKSFCAARGKVLDLVYWKCPKKSGIVVSVLLSVLLALSCCSILSVTAYLSLAALSVTFTYRTYRSIMAAVQKTNESHPFQTYLEADLTLPPERIHALADSIMSHAVCSLNSLRRLFLIENVVDSVKFGLCLWVLTYVGAWFNAMTLLLIGVVCLFSFPKVYELNKEQIDKNLDVVRSKINDVMKMIQEKVPIPGLKKKEE</sequence>
<evidence type="ECO:0000259" key="7">
    <source>
        <dbReference type="PROSITE" id="PS50845"/>
    </source>
</evidence>
<feature type="domain" description="Reticulon" evidence="7">
    <location>
        <begin position="28"/>
        <end position="217"/>
    </location>
</feature>
<evidence type="ECO:0000256" key="2">
    <source>
        <dbReference type="ARBA" id="ARBA00022692"/>
    </source>
</evidence>
<dbReference type="Gene3D" id="1.20.5.2480">
    <property type="match status" value="1"/>
</dbReference>
<evidence type="ECO:0000313" key="9">
    <source>
        <dbReference type="Proteomes" id="UP000549394"/>
    </source>
</evidence>
<feature type="transmembrane region" description="Helical" evidence="6">
    <location>
        <begin position="150"/>
        <end position="174"/>
    </location>
</feature>
<dbReference type="PANTHER" id="PTHR45799">
    <property type="entry name" value="RETICULON-LIKE PROTEIN"/>
    <property type="match status" value="1"/>
</dbReference>
<dbReference type="GO" id="GO:0030424">
    <property type="term" value="C:axon"/>
    <property type="evidence" value="ECO:0007669"/>
    <property type="project" value="TreeGrafter"/>
</dbReference>
<organism evidence="8 9">
    <name type="scientific">Dimorphilus gyrociliatus</name>
    <dbReference type="NCBI Taxonomy" id="2664684"/>
    <lineage>
        <taxon>Eukaryota</taxon>
        <taxon>Metazoa</taxon>
        <taxon>Spiralia</taxon>
        <taxon>Lophotrochozoa</taxon>
        <taxon>Annelida</taxon>
        <taxon>Polychaeta</taxon>
        <taxon>Polychaeta incertae sedis</taxon>
        <taxon>Dinophilidae</taxon>
        <taxon>Dimorphilus</taxon>
    </lineage>
</organism>
<accession>A0A7I8VUV3</accession>